<dbReference type="Pfam" id="PF00535">
    <property type="entry name" value="Glycos_transf_2"/>
    <property type="match status" value="1"/>
</dbReference>
<comment type="caution">
    <text evidence="5">The sequence shown here is derived from an EMBL/GenBank/DDBJ whole genome shotgun (WGS) entry which is preliminary data.</text>
</comment>
<evidence type="ECO:0000313" key="6">
    <source>
        <dbReference type="Proteomes" id="UP000034406"/>
    </source>
</evidence>
<comment type="similarity">
    <text evidence="1">Belongs to the glycosyltransferase 2 family.</text>
</comment>
<dbReference type="Proteomes" id="UP000034406">
    <property type="component" value="Unassembled WGS sequence"/>
</dbReference>
<proteinExistence type="inferred from homology"/>
<organism evidence="5 6">
    <name type="scientific">Candidatus Shapirobacteria bacterium GW2011_GWE2_38_30</name>
    <dbReference type="NCBI Taxonomy" id="1618490"/>
    <lineage>
        <taxon>Bacteria</taxon>
        <taxon>Candidatus Shapironibacteriota</taxon>
    </lineage>
</organism>
<dbReference type="SUPFAM" id="SSF53448">
    <property type="entry name" value="Nucleotide-diphospho-sugar transferases"/>
    <property type="match status" value="1"/>
</dbReference>
<keyword evidence="2" id="KW-0328">Glycosyltransferase</keyword>
<dbReference type="Gene3D" id="3.90.550.10">
    <property type="entry name" value="Spore Coat Polysaccharide Biosynthesis Protein SpsA, Chain A"/>
    <property type="match status" value="1"/>
</dbReference>
<evidence type="ECO:0000256" key="2">
    <source>
        <dbReference type="ARBA" id="ARBA00022676"/>
    </source>
</evidence>
<evidence type="ECO:0000256" key="1">
    <source>
        <dbReference type="ARBA" id="ARBA00006739"/>
    </source>
</evidence>
<accession>A0A0G0M535</accession>
<dbReference type="InterPro" id="IPR001173">
    <property type="entry name" value="Glyco_trans_2-like"/>
</dbReference>
<feature type="domain" description="Glycosyltransferase 2-like" evidence="4">
    <location>
        <begin position="9"/>
        <end position="183"/>
    </location>
</feature>
<dbReference type="PANTHER" id="PTHR43179">
    <property type="entry name" value="RHAMNOSYLTRANSFERASE WBBL"/>
    <property type="match status" value="1"/>
</dbReference>
<reference evidence="5 6" key="1">
    <citation type="journal article" date="2015" name="Nature">
        <title>rRNA introns, odd ribosomes, and small enigmatic genomes across a large radiation of phyla.</title>
        <authorList>
            <person name="Brown C.T."/>
            <person name="Hug L.A."/>
            <person name="Thomas B.C."/>
            <person name="Sharon I."/>
            <person name="Castelle C.J."/>
            <person name="Singh A."/>
            <person name="Wilkins M.J."/>
            <person name="Williams K.H."/>
            <person name="Banfield J.F."/>
        </authorList>
    </citation>
    <scope>NUCLEOTIDE SEQUENCE [LARGE SCALE GENOMIC DNA]</scope>
</reference>
<evidence type="ECO:0000259" key="4">
    <source>
        <dbReference type="Pfam" id="PF00535"/>
    </source>
</evidence>
<name>A0A0G0M535_9BACT</name>
<keyword evidence="3 5" id="KW-0808">Transferase</keyword>
<dbReference type="AlphaFoldDB" id="A0A0G0M535"/>
<dbReference type="InterPro" id="IPR029044">
    <property type="entry name" value="Nucleotide-diphossugar_trans"/>
</dbReference>
<protein>
    <submittedName>
        <fullName evidence="5">Glycosyl transferase family 2</fullName>
    </submittedName>
</protein>
<evidence type="ECO:0000256" key="3">
    <source>
        <dbReference type="ARBA" id="ARBA00022679"/>
    </source>
</evidence>
<sequence length="285" mass="33061">MSTTSKLDVIIINYNSDKSATKLINSLKIIDSIIERIIIIDNKSKYFYLPKNKKIKVFKNQQNLGFAKAVNIGIKNSNSDFILLLNPDSYLVDDSIKLIFKQIVNDKKIGIIGGKIIGYNNQQRPTANLSPNFLTGLFEFTNLKKIFPNNPFSKKFWPETKQIIEKTIEVDSLCGAFMLIRRKQNQKLALFNEKYFLYLEDLDFGLATLKRKYKIIFNPKAKIFHKGGGSNSSIYKIVLKEWYKSRKIFFKDHLNIFPGTILYIIFSIEECLLKIFHKIKNASNY</sequence>
<dbReference type="STRING" id="1618490.US90_C0021G0012"/>
<evidence type="ECO:0000313" key="5">
    <source>
        <dbReference type="EMBL" id="KKQ68769.1"/>
    </source>
</evidence>
<dbReference type="GO" id="GO:0016757">
    <property type="term" value="F:glycosyltransferase activity"/>
    <property type="evidence" value="ECO:0007669"/>
    <property type="project" value="UniProtKB-KW"/>
</dbReference>
<dbReference type="PANTHER" id="PTHR43179:SF12">
    <property type="entry name" value="GALACTOFURANOSYLTRANSFERASE GLFT2"/>
    <property type="match status" value="1"/>
</dbReference>
<gene>
    <name evidence="5" type="ORF">US90_C0021G0012</name>
</gene>
<dbReference type="EMBL" id="LBUT01000021">
    <property type="protein sequence ID" value="KKQ68769.1"/>
    <property type="molecule type" value="Genomic_DNA"/>
</dbReference>